<dbReference type="SUPFAM" id="SSF52743">
    <property type="entry name" value="Subtilisin-like"/>
    <property type="match status" value="1"/>
</dbReference>
<sequence>MLRTPPQSLLSTALLSAALLTACSHSTSMPAPAAPIQAAPTADVPLAAAAARFGSVGNVRLRDGDTASGVAQETGGQILTWDTSGCAAGDADTCAALVGLTQPSSSPRLEQVESNRDALSGGGALTAMMGGAISIWAGGAISIWAGGAISIWAGGQYQPIPQNTALWKQIGLPWAQKLAPHLGRGVTVAVIDSGIDLLHPALRDALSDPATWQDFYAGDTVPQEEGTLGTGAYGHGTNVAGIVLQIAPGARIMPLRVLGPDGSGDVAMVAQAIDWAVAHGAQVINLSLGSTEASSIIEKALKKATAKGVLVVASAGNANENRITYPAALARGDSGLSRAILSVGSVNGSDVKSSFSNYGDALELVAPGEAVYAPAPDGRMAGWSGTSMAAPMASGGLALALGERLSDKTATLPDLMATTAAYVYANSANSAYVGKLGPRGRLNLPAFLMTAGVEDAD</sequence>
<keyword evidence="2 5" id="KW-0645">Protease</keyword>
<protein>
    <recommendedName>
        <fullName evidence="8">Peptidase S8/S53 domain-containing protein</fullName>
    </recommendedName>
</protein>
<comment type="caution">
    <text evidence="9">The sequence shown here is derived from an EMBL/GenBank/DDBJ whole genome shotgun (WGS) entry which is preliminary data.</text>
</comment>
<evidence type="ECO:0000256" key="6">
    <source>
        <dbReference type="RuleBase" id="RU003355"/>
    </source>
</evidence>
<dbReference type="AlphaFoldDB" id="A0A7W8KH00"/>
<evidence type="ECO:0000256" key="5">
    <source>
        <dbReference type="PROSITE-ProRule" id="PRU01240"/>
    </source>
</evidence>
<feature type="active site" description="Charge relay system" evidence="5">
    <location>
        <position position="192"/>
    </location>
</feature>
<keyword evidence="7" id="KW-0732">Signal</keyword>
<dbReference type="Gene3D" id="3.40.50.200">
    <property type="entry name" value="Peptidase S8/S53 domain"/>
    <property type="match status" value="1"/>
</dbReference>
<evidence type="ECO:0000256" key="4">
    <source>
        <dbReference type="ARBA" id="ARBA00022825"/>
    </source>
</evidence>
<evidence type="ECO:0000313" key="9">
    <source>
        <dbReference type="EMBL" id="MBB5376364.1"/>
    </source>
</evidence>
<dbReference type="PRINTS" id="PR00723">
    <property type="entry name" value="SUBTILISIN"/>
</dbReference>
<dbReference type="GO" id="GO:0006508">
    <property type="term" value="P:proteolysis"/>
    <property type="evidence" value="ECO:0007669"/>
    <property type="project" value="UniProtKB-KW"/>
</dbReference>
<reference evidence="9 10" key="1">
    <citation type="submission" date="2020-08" db="EMBL/GenBank/DDBJ databases">
        <title>Genomic Encyclopedia of Type Strains, Phase IV (KMG-IV): sequencing the most valuable type-strain genomes for metagenomic binning, comparative biology and taxonomic classification.</title>
        <authorList>
            <person name="Goeker M."/>
        </authorList>
    </citation>
    <scope>NUCLEOTIDE SEQUENCE [LARGE SCALE GENOMIC DNA]</scope>
    <source>
        <strain evidence="9 10">DSM 27521</strain>
    </source>
</reference>
<dbReference type="EMBL" id="JACHFK010000003">
    <property type="protein sequence ID" value="MBB5376364.1"/>
    <property type="molecule type" value="Genomic_DNA"/>
</dbReference>
<dbReference type="Proteomes" id="UP000539473">
    <property type="component" value="Unassembled WGS sequence"/>
</dbReference>
<evidence type="ECO:0000256" key="7">
    <source>
        <dbReference type="SAM" id="SignalP"/>
    </source>
</evidence>
<dbReference type="InterPro" id="IPR000209">
    <property type="entry name" value="Peptidase_S8/S53_dom"/>
</dbReference>
<name>A0A7W8KH00_9DEIO</name>
<dbReference type="RefSeq" id="WP_184110855.1">
    <property type="nucleotide sequence ID" value="NZ_BNAJ01000003.1"/>
</dbReference>
<dbReference type="InterPro" id="IPR015500">
    <property type="entry name" value="Peptidase_S8_subtilisin-rel"/>
</dbReference>
<organism evidence="9 10">
    <name type="scientific">Deinococcus metalli</name>
    <dbReference type="NCBI Taxonomy" id="1141878"/>
    <lineage>
        <taxon>Bacteria</taxon>
        <taxon>Thermotogati</taxon>
        <taxon>Deinococcota</taxon>
        <taxon>Deinococci</taxon>
        <taxon>Deinococcales</taxon>
        <taxon>Deinococcaceae</taxon>
        <taxon>Deinococcus</taxon>
    </lineage>
</organism>
<dbReference type="InterPro" id="IPR036852">
    <property type="entry name" value="Peptidase_S8/S53_dom_sf"/>
</dbReference>
<feature type="active site" description="Charge relay system" evidence="5">
    <location>
        <position position="387"/>
    </location>
</feature>
<proteinExistence type="inferred from homology"/>
<evidence type="ECO:0000256" key="3">
    <source>
        <dbReference type="ARBA" id="ARBA00022801"/>
    </source>
</evidence>
<feature type="domain" description="Peptidase S8/S53" evidence="8">
    <location>
        <begin position="183"/>
        <end position="423"/>
    </location>
</feature>
<dbReference type="PROSITE" id="PS51892">
    <property type="entry name" value="SUBTILASE"/>
    <property type="match status" value="1"/>
</dbReference>
<feature type="chain" id="PRO_5030954485" description="Peptidase S8/S53 domain-containing protein" evidence="7">
    <location>
        <begin position="34"/>
        <end position="457"/>
    </location>
</feature>
<evidence type="ECO:0000256" key="1">
    <source>
        <dbReference type="ARBA" id="ARBA00011073"/>
    </source>
</evidence>
<dbReference type="PANTHER" id="PTHR43399">
    <property type="entry name" value="SUBTILISIN-RELATED"/>
    <property type="match status" value="1"/>
</dbReference>
<dbReference type="InterPro" id="IPR051048">
    <property type="entry name" value="Peptidase_S8/S53_subtilisin"/>
</dbReference>
<keyword evidence="3 5" id="KW-0378">Hydrolase</keyword>
<comment type="similarity">
    <text evidence="1 5 6">Belongs to the peptidase S8 family.</text>
</comment>
<keyword evidence="4 5" id="KW-0720">Serine protease</keyword>
<feature type="active site" description="Charge relay system" evidence="5">
    <location>
        <position position="235"/>
    </location>
</feature>
<evidence type="ECO:0000259" key="8">
    <source>
        <dbReference type="Pfam" id="PF00082"/>
    </source>
</evidence>
<evidence type="ECO:0000256" key="2">
    <source>
        <dbReference type="ARBA" id="ARBA00022670"/>
    </source>
</evidence>
<feature type="signal peptide" evidence="7">
    <location>
        <begin position="1"/>
        <end position="33"/>
    </location>
</feature>
<dbReference type="PROSITE" id="PS00138">
    <property type="entry name" value="SUBTILASE_SER"/>
    <property type="match status" value="1"/>
</dbReference>
<gene>
    <name evidence="9" type="ORF">HNQ07_001821</name>
</gene>
<evidence type="ECO:0000313" key="10">
    <source>
        <dbReference type="Proteomes" id="UP000539473"/>
    </source>
</evidence>
<accession>A0A7W8KH00</accession>
<dbReference type="PROSITE" id="PS51257">
    <property type="entry name" value="PROKAR_LIPOPROTEIN"/>
    <property type="match status" value="1"/>
</dbReference>
<dbReference type="PROSITE" id="PS00136">
    <property type="entry name" value="SUBTILASE_ASP"/>
    <property type="match status" value="1"/>
</dbReference>
<dbReference type="InterPro" id="IPR023827">
    <property type="entry name" value="Peptidase_S8_Asp-AS"/>
</dbReference>
<dbReference type="InterPro" id="IPR023828">
    <property type="entry name" value="Peptidase_S8_Ser-AS"/>
</dbReference>
<dbReference type="Pfam" id="PF00082">
    <property type="entry name" value="Peptidase_S8"/>
    <property type="match status" value="1"/>
</dbReference>
<dbReference type="PANTHER" id="PTHR43399:SF4">
    <property type="entry name" value="CELL WALL-ASSOCIATED PROTEASE"/>
    <property type="match status" value="1"/>
</dbReference>
<dbReference type="GO" id="GO:0004252">
    <property type="term" value="F:serine-type endopeptidase activity"/>
    <property type="evidence" value="ECO:0007669"/>
    <property type="project" value="UniProtKB-UniRule"/>
</dbReference>